<dbReference type="PANTHER" id="PTHR42951">
    <property type="entry name" value="METALLO-BETA-LACTAMASE DOMAIN-CONTAINING"/>
    <property type="match status" value="1"/>
</dbReference>
<dbReference type="SUPFAM" id="SSF56281">
    <property type="entry name" value="Metallo-hydrolase/oxidoreductase"/>
    <property type="match status" value="1"/>
</dbReference>
<dbReference type="InterPro" id="IPR050855">
    <property type="entry name" value="NDM-1-like"/>
</dbReference>
<reference evidence="2 3" key="1">
    <citation type="journal article" date="2021" name="ISME Commun">
        <title>Automated analysis of genomic sequences facilitates high-throughput and comprehensive description of bacteria.</title>
        <authorList>
            <person name="Hitch T.C.A."/>
        </authorList>
    </citation>
    <scope>NUCLEOTIDE SEQUENCE [LARGE SCALE GENOMIC DNA]</scope>
    <source>
        <strain evidence="2 3">Sanger_29</strain>
    </source>
</reference>
<evidence type="ECO:0000313" key="2">
    <source>
        <dbReference type="EMBL" id="MCU6724251.1"/>
    </source>
</evidence>
<evidence type="ECO:0000259" key="1">
    <source>
        <dbReference type="SMART" id="SM00849"/>
    </source>
</evidence>
<organism evidence="2 3">
    <name type="scientific">Muricoprocola aceti</name>
    <dbReference type="NCBI Taxonomy" id="2981772"/>
    <lineage>
        <taxon>Bacteria</taxon>
        <taxon>Bacillati</taxon>
        <taxon>Bacillota</taxon>
        <taxon>Clostridia</taxon>
        <taxon>Lachnospirales</taxon>
        <taxon>Lachnospiraceae</taxon>
        <taxon>Muricoprocola</taxon>
    </lineage>
</organism>
<dbReference type="Gene3D" id="3.60.15.10">
    <property type="entry name" value="Ribonuclease Z/Hydroxyacylglutathione hydrolase-like"/>
    <property type="match status" value="1"/>
</dbReference>
<dbReference type="InterPro" id="IPR036866">
    <property type="entry name" value="RibonucZ/Hydroxyglut_hydro"/>
</dbReference>
<protein>
    <submittedName>
        <fullName evidence="2">MBL fold metallo-hydrolase</fullName>
    </submittedName>
</protein>
<proteinExistence type="predicted"/>
<gene>
    <name evidence="2" type="ORF">OCV47_02580</name>
</gene>
<dbReference type="EMBL" id="JAOQKE010000002">
    <property type="protein sequence ID" value="MCU6724251.1"/>
    <property type="molecule type" value="Genomic_DNA"/>
</dbReference>
<dbReference type="RefSeq" id="WP_262653544.1">
    <property type="nucleotide sequence ID" value="NZ_JAOQKE010000002.1"/>
</dbReference>
<dbReference type="Proteomes" id="UP001652338">
    <property type="component" value="Unassembled WGS sequence"/>
</dbReference>
<keyword evidence="3" id="KW-1185">Reference proteome</keyword>
<dbReference type="Pfam" id="PF00753">
    <property type="entry name" value="Lactamase_B"/>
    <property type="match status" value="1"/>
</dbReference>
<evidence type="ECO:0000313" key="3">
    <source>
        <dbReference type="Proteomes" id="UP001652338"/>
    </source>
</evidence>
<feature type="domain" description="Metallo-beta-lactamase" evidence="1">
    <location>
        <begin position="24"/>
        <end position="227"/>
    </location>
</feature>
<sequence>MIRILTKKLKDHFYRFEEYGGPNQVHAYLICGTEKALMIDGLWLAEGLLAEAEKVLRTEYEDYTPQNRAKKLEMLITHGHEDHAGKGMEEFLEAGCVVYLSEKDWLMLAEKYKDRKPQITFLTEKMCGGFTDSGQLVPGQEDGRMDFGSITVQIVKMPGHTPGSLLVWVPEWNTLFTSDAIGAGVLWMQLPECRPLSEYEMQVRRLLVFLENEKARTGIEVKIYPGHAQQIVADGNGVSEDSLAEDGEQEILTYHYVREVLELTEKIQDNPQIGQTKQIDYPGLEHVRVRSVGERLLYDYCYDEDRAR</sequence>
<dbReference type="InterPro" id="IPR001279">
    <property type="entry name" value="Metallo-B-lactamas"/>
</dbReference>
<dbReference type="SMART" id="SM00849">
    <property type="entry name" value="Lactamase_B"/>
    <property type="match status" value="1"/>
</dbReference>
<comment type="caution">
    <text evidence="2">The sequence shown here is derived from an EMBL/GenBank/DDBJ whole genome shotgun (WGS) entry which is preliminary data.</text>
</comment>
<accession>A0ABT2SIV0</accession>
<name>A0ABT2SIV0_9FIRM</name>
<dbReference type="PANTHER" id="PTHR42951:SF22">
    <property type="entry name" value="METALLO BETA-LACTAMASE SUPERFAMILY LIPOPROTEIN"/>
    <property type="match status" value="1"/>
</dbReference>